<comment type="caution">
    <text evidence="1">The sequence shown here is derived from an EMBL/GenBank/DDBJ whole genome shotgun (WGS) entry which is preliminary data.</text>
</comment>
<dbReference type="EMBL" id="VSSQ01017657">
    <property type="protein sequence ID" value="MPM60158.1"/>
    <property type="molecule type" value="Genomic_DNA"/>
</dbReference>
<protein>
    <submittedName>
        <fullName evidence="1">Uncharacterized protein</fullName>
    </submittedName>
</protein>
<sequence length="143" mass="16334">MIVKPVTELTPGNPQPFPQLFGRDHFHAFVAELGELPGHRRSAVHRQFRLNHPALQFPELRFHPVELFQIGDLELHRLGSGEAHDENREAVTGDEIDLVFPDSTDGSFALNFRNAKIGFSEIIRDLQRIDCPNYLGMFLLEHL</sequence>
<proteinExistence type="predicted"/>
<accession>A0A645B512</accession>
<organism evidence="1">
    <name type="scientific">bioreactor metagenome</name>
    <dbReference type="NCBI Taxonomy" id="1076179"/>
    <lineage>
        <taxon>unclassified sequences</taxon>
        <taxon>metagenomes</taxon>
        <taxon>ecological metagenomes</taxon>
    </lineage>
</organism>
<name>A0A645B512_9ZZZZ</name>
<dbReference type="AlphaFoldDB" id="A0A645B512"/>
<reference evidence="1" key="1">
    <citation type="submission" date="2019-08" db="EMBL/GenBank/DDBJ databases">
        <authorList>
            <person name="Kucharzyk K."/>
            <person name="Murdoch R.W."/>
            <person name="Higgins S."/>
            <person name="Loffler F."/>
        </authorList>
    </citation>
    <scope>NUCLEOTIDE SEQUENCE</scope>
</reference>
<evidence type="ECO:0000313" key="1">
    <source>
        <dbReference type="EMBL" id="MPM60158.1"/>
    </source>
</evidence>
<gene>
    <name evidence="1" type="ORF">SDC9_107006</name>
</gene>